<proteinExistence type="predicted"/>
<dbReference type="PANTHER" id="PTHR11616">
    <property type="entry name" value="SODIUM/CHLORIDE DEPENDENT TRANSPORTER"/>
    <property type="match status" value="1"/>
</dbReference>
<evidence type="ECO:0000256" key="11">
    <source>
        <dbReference type="ARBA" id="ARBA00023157"/>
    </source>
</evidence>
<name>A0A1I8FB55_9PLAT</name>
<keyword evidence="10" id="KW-0472">Membrane</keyword>
<comment type="subcellular location">
    <subcellularLocation>
        <location evidence="1">Cell membrane</location>
        <topology evidence="1">Multi-pass membrane protein</topology>
    </subcellularLocation>
</comment>
<dbReference type="AlphaFoldDB" id="A0A1I8FB55"/>
<feature type="region of interest" description="Disordered" evidence="13">
    <location>
        <begin position="330"/>
        <end position="373"/>
    </location>
</feature>
<dbReference type="PROSITE" id="PS50267">
    <property type="entry name" value="NA_NEUROTRAN_SYMP_3"/>
    <property type="match status" value="2"/>
</dbReference>
<dbReference type="GO" id="GO:0006865">
    <property type="term" value="P:amino acid transport"/>
    <property type="evidence" value="ECO:0007669"/>
    <property type="project" value="TreeGrafter"/>
</dbReference>
<keyword evidence="9" id="KW-0915">Sodium</keyword>
<dbReference type="InterPro" id="IPR037272">
    <property type="entry name" value="SNS_sf"/>
</dbReference>
<evidence type="ECO:0000256" key="9">
    <source>
        <dbReference type="ARBA" id="ARBA00023053"/>
    </source>
</evidence>
<evidence type="ECO:0000313" key="15">
    <source>
        <dbReference type="WBParaSite" id="maker-unitig_27794-snap-gene-0.1-mRNA-1"/>
    </source>
</evidence>
<evidence type="ECO:0000256" key="2">
    <source>
        <dbReference type="ARBA" id="ARBA00022448"/>
    </source>
</evidence>
<evidence type="ECO:0000256" key="4">
    <source>
        <dbReference type="ARBA" id="ARBA00022692"/>
    </source>
</evidence>
<reference evidence="15" key="1">
    <citation type="submission" date="2016-11" db="UniProtKB">
        <authorList>
            <consortium name="WormBaseParasite"/>
        </authorList>
    </citation>
    <scope>IDENTIFICATION</scope>
</reference>
<dbReference type="GO" id="GO:0008504">
    <property type="term" value="F:monoamine transmembrane transporter activity"/>
    <property type="evidence" value="ECO:0007669"/>
    <property type="project" value="UniProtKB-ARBA"/>
</dbReference>
<accession>A0A1I8FB55</accession>
<dbReference type="GO" id="GO:0046872">
    <property type="term" value="F:metal ion binding"/>
    <property type="evidence" value="ECO:0007669"/>
    <property type="project" value="UniProtKB-KW"/>
</dbReference>
<keyword evidence="3" id="KW-1003">Cell membrane</keyword>
<evidence type="ECO:0000256" key="3">
    <source>
        <dbReference type="ARBA" id="ARBA00022475"/>
    </source>
</evidence>
<evidence type="ECO:0000256" key="10">
    <source>
        <dbReference type="ARBA" id="ARBA00023136"/>
    </source>
</evidence>
<dbReference type="GO" id="GO:0090493">
    <property type="term" value="P:catecholamine uptake"/>
    <property type="evidence" value="ECO:0007669"/>
    <property type="project" value="UniProtKB-ARBA"/>
</dbReference>
<keyword evidence="8" id="KW-1133">Transmembrane helix</keyword>
<evidence type="ECO:0000256" key="8">
    <source>
        <dbReference type="ARBA" id="ARBA00022989"/>
    </source>
</evidence>
<dbReference type="SUPFAM" id="SSF161070">
    <property type="entry name" value="SNF-like"/>
    <property type="match status" value="1"/>
</dbReference>
<evidence type="ECO:0000256" key="5">
    <source>
        <dbReference type="ARBA" id="ARBA00022723"/>
    </source>
</evidence>
<keyword evidence="6" id="KW-0532">Neurotransmitter transport</keyword>
<evidence type="ECO:0000256" key="12">
    <source>
        <dbReference type="ARBA" id="ARBA00023180"/>
    </source>
</evidence>
<dbReference type="WBParaSite" id="maker-unitig_27794-snap-gene-0.1-mRNA-1">
    <property type="protein sequence ID" value="maker-unitig_27794-snap-gene-0.1-mRNA-1"/>
    <property type="gene ID" value="maker-unitig_27794-snap-gene-0.1"/>
</dbReference>
<keyword evidence="2" id="KW-0813">Transport</keyword>
<dbReference type="InterPro" id="IPR000175">
    <property type="entry name" value="Na/ntran_symport"/>
</dbReference>
<feature type="region of interest" description="Disordered" evidence="13">
    <location>
        <begin position="278"/>
        <end position="300"/>
    </location>
</feature>
<keyword evidence="14" id="KW-1185">Reference proteome</keyword>
<dbReference type="GO" id="GO:0006836">
    <property type="term" value="P:neurotransmitter transport"/>
    <property type="evidence" value="ECO:0007669"/>
    <property type="project" value="UniProtKB-KW"/>
</dbReference>
<evidence type="ECO:0000256" key="1">
    <source>
        <dbReference type="ARBA" id="ARBA00004651"/>
    </source>
</evidence>
<sequence>AACWRCTRARTSRPWAGPVQLPGATKGIDYYIRPDVSKIDLFAWIVGLSCRCSTQRRPGSGAQLQQQAQASNCYGDTHHHRVQRLLQLPVRLCVCSPISATWPTSPTRSVEAVASDGPGLVFQVYPRWGRWHLPNFRSSWSCLFFFMLINLGVDSFVSRRHVRLEYAEQLRPGAVYDLHSPSADAVAIAWLYGLDEFCSDIKNAIGISPGIFWRITWKIISPRCIIVATIYTSFDTTSYLYFYAYSMYHPELFPNRTSGRRLFVLLFGFGQSDRLTRRISPSVGRSTRPSTSGATAGPGPSWRHWLSLGPTNVFPCGSSAAKLPVTDLTGQQSVDGEGRRVAVTPATSGSADENGGYIGSEASGCTEAADIRP</sequence>
<evidence type="ECO:0000256" key="13">
    <source>
        <dbReference type="SAM" id="MobiDB-lite"/>
    </source>
</evidence>
<protein>
    <submittedName>
        <fullName evidence="15">MBOAT_2 domain-containing protein</fullName>
    </submittedName>
</protein>
<evidence type="ECO:0000256" key="6">
    <source>
        <dbReference type="ARBA" id="ARBA00022775"/>
    </source>
</evidence>
<keyword evidence="5" id="KW-0479">Metal-binding</keyword>
<dbReference type="Proteomes" id="UP000095280">
    <property type="component" value="Unplaced"/>
</dbReference>
<keyword evidence="4" id="KW-0812">Transmembrane</keyword>
<dbReference type="Pfam" id="PF00209">
    <property type="entry name" value="SNF"/>
    <property type="match status" value="2"/>
</dbReference>
<keyword evidence="12" id="KW-0325">Glycoprotein</keyword>
<dbReference type="PANTHER" id="PTHR11616:SF320">
    <property type="entry name" value="SODIUM-DEPENDENT NORADRENALINE TRANSPORTER"/>
    <property type="match status" value="1"/>
</dbReference>
<organism evidence="14 15">
    <name type="scientific">Macrostomum lignano</name>
    <dbReference type="NCBI Taxonomy" id="282301"/>
    <lineage>
        <taxon>Eukaryota</taxon>
        <taxon>Metazoa</taxon>
        <taxon>Spiralia</taxon>
        <taxon>Lophotrochozoa</taxon>
        <taxon>Platyhelminthes</taxon>
        <taxon>Rhabditophora</taxon>
        <taxon>Macrostomorpha</taxon>
        <taxon>Macrostomida</taxon>
        <taxon>Macrostomidae</taxon>
        <taxon>Macrostomum</taxon>
    </lineage>
</organism>
<evidence type="ECO:0000313" key="14">
    <source>
        <dbReference type="Proteomes" id="UP000095280"/>
    </source>
</evidence>
<dbReference type="GO" id="GO:0005886">
    <property type="term" value="C:plasma membrane"/>
    <property type="evidence" value="ECO:0007669"/>
    <property type="project" value="UniProtKB-SubCell"/>
</dbReference>
<dbReference type="GO" id="GO:0015378">
    <property type="term" value="F:sodium:chloride symporter activity"/>
    <property type="evidence" value="ECO:0007669"/>
    <property type="project" value="UniProtKB-ARBA"/>
</dbReference>
<feature type="compositionally biased region" description="Polar residues" evidence="13">
    <location>
        <begin position="283"/>
        <end position="294"/>
    </location>
</feature>
<evidence type="ECO:0000256" key="7">
    <source>
        <dbReference type="ARBA" id="ARBA00022847"/>
    </source>
</evidence>
<keyword evidence="11" id="KW-1015">Disulfide bond</keyword>
<keyword evidence="7" id="KW-0769">Symport</keyword>